<evidence type="ECO:0000313" key="7">
    <source>
        <dbReference type="Proteomes" id="UP000294656"/>
    </source>
</evidence>
<dbReference type="PANTHER" id="PTHR33154">
    <property type="entry name" value="TRANSCRIPTIONAL REGULATOR, ARSR FAMILY"/>
    <property type="match status" value="1"/>
</dbReference>
<evidence type="ECO:0000256" key="4">
    <source>
        <dbReference type="ARBA" id="ARBA00023163"/>
    </source>
</evidence>
<dbReference type="NCBIfam" id="NF033788">
    <property type="entry name" value="HTH_metalloreg"/>
    <property type="match status" value="1"/>
</dbReference>
<dbReference type="Proteomes" id="UP000294656">
    <property type="component" value="Unassembled WGS sequence"/>
</dbReference>
<keyword evidence="2" id="KW-0805">Transcription regulation</keyword>
<dbReference type="InterPro" id="IPR001845">
    <property type="entry name" value="HTH_ArsR_DNA-bd_dom"/>
</dbReference>
<sequence length="117" mass="13278">MITPVTLFKSLADETRLKSILLITQEKELCVCELQHALDESQPKISRHLAQLKQIGLLQDRRNGKWVYYRMHDDLSGWVNEIIALALTNNANFLSTASESLFAMGDRPTRIASCCET</sequence>
<dbReference type="EMBL" id="SNXC01000011">
    <property type="protein sequence ID" value="TDO98019.1"/>
    <property type="molecule type" value="Genomic_DNA"/>
</dbReference>
<keyword evidence="1" id="KW-0059">Arsenical resistance</keyword>
<dbReference type="OrthoDB" id="9793058at2"/>
<evidence type="ECO:0000256" key="3">
    <source>
        <dbReference type="ARBA" id="ARBA00023125"/>
    </source>
</evidence>
<dbReference type="AlphaFoldDB" id="A0A4R6MCN2"/>
<dbReference type="NCBIfam" id="NF007528">
    <property type="entry name" value="PRK10141.1"/>
    <property type="match status" value="1"/>
</dbReference>
<evidence type="ECO:0000313" key="6">
    <source>
        <dbReference type="EMBL" id="TDO98019.1"/>
    </source>
</evidence>
<dbReference type="InterPro" id="IPR036388">
    <property type="entry name" value="WH-like_DNA-bd_sf"/>
</dbReference>
<dbReference type="PROSITE" id="PS50987">
    <property type="entry name" value="HTH_ARSR_2"/>
    <property type="match status" value="1"/>
</dbReference>
<dbReference type="InterPro" id="IPR011991">
    <property type="entry name" value="ArsR-like_HTH"/>
</dbReference>
<dbReference type="GO" id="GO:0003700">
    <property type="term" value="F:DNA-binding transcription factor activity"/>
    <property type="evidence" value="ECO:0007669"/>
    <property type="project" value="InterPro"/>
</dbReference>
<dbReference type="InterPro" id="IPR051081">
    <property type="entry name" value="HTH_MetalResp_TranReg"/>
</dbReference>
<gene>
    <name evidence="6" type="ORF">DFP79_1651</name>
</gene>
<dbReference type="PANTHER" id="PTHR33154:SF18">
    <property type="entry name" value="ARSENICAL RESISTANCE OPERON REPRESSOR"/>
    <property type="match status" value="1"/>
</dbReference>
<keyword evidence="7" id="KW-1185">Reference proteome</keyword>
<dbReference type="FunFam" id="1.10.10.10:FF:000279">
    <property type="entry name" value="Transcriptional regulator, ArsR family"/>
    <property type="match status" value="1"/>
</dbReference>
<dbReference type="PRINTS" id="PR00778">
    <property type="entry name" value="HTHARSR"/>
</dbReference>
<feature type="domain" description="HTH arsR-type" evidence="5">
    <location>
        <begin position="1"/>
        <end position="94"/>
    </location>
</feature>
<dbReference type="GO" id="GO:0003677">
    <property type="term" value="F:DNA binding"/>
    <property type="evidence" value="ECO:0007669"/>
    <property type="project" value="UniProtKB-KW"/>
</dbReference>
<protein>
    <submittedName>
        <fullName evidence="6">ArsR family transcriptional regulator</fullName>
    </submittedName>
</protein>
<dbReference type="SMART" id="SM00418">
    <property type="entry name" value="HTH_ARSR"/>
    <property type="match status" value="1"/>
</dbReference>
<evidence type="ECO:0000259" key="5">
    <source>
        <dbReference type="PROSITE" id="PS50987"/>
    </source>
</evidence>
<keyword evidence="3" id="KW-0238">DNA-binding</keyword>
<reference evidence="6 7" key="1">
    <citation type="submission" date="2019-03" db="EMBL/GenBank/DDBJ databases">
        <title>Genomic Encyclopedia of Type Strains, Phase III (KMG-III): the genomes of soil and plant-associated and newly described type strains.</title>
        <authorList>
            <person name="Whitman W."/>
        </authorList>
    </citation>
    <scope>NUCLEOTIDE SEQUENCE [LARGE SCALE GENOMIC DNA]</scope>
    <source>
        <strain evidence="6 7">CECT 7378</strain>
    </source>
</reference>
<evidence type="ECO:0000256" key="2">
    <source>
        <dbReference type="ARBA" id="ARBA00023015"/>
    </source>
</evidence>
<dbReference type="CDD" id="cd00090">
    <property type="entry name" value="HTH_ARSR"/>
    <property type="match status" value="1"/>
</dbReference>
<dbReference type="SUPFAM" id="SSF46785">
    <property type="entry name" value="Winged helix' DNA-binding domain"/>
    <property type="match status" value="1"/>
</dbReference>
<dbReference type="Gene3D" id="1.10.10.10">
    <property type="entry name" value="Winged helix-like DNA-binding domain superfamily/Winged helix DNA-binding domain"/>
    <property type="match status" value="1"/>
</dbReference>
<keyword evidence="4" id="KW-0804">Transcription</keyword>
<name>A0A4R6MCN2_9GAMM</name>
<dbReference type="InterPro" id="IPR036390">
    <property type="entry name" value="WH_DNA-bd_sf"/>
</dbReference>
<dbReference type="GO" id="GO:0046685">
    <property type="term" value="P:response to arsenic-containing substance"/>
    <property type="evidence" value="ECO:0007669"/>
    <property type="project" value="UniProtKB-KW"/>
</dbReference>
<evidence type="ECO:0000256" key="1">
    <source>
        <dbReference type="ARBA" id="ARBA00022849"/>
    </source>
</evidence>
<accession>A0A4R6MCN2</accession>
<proteinExistence type="predicted"/>
<comment type="caution">
    <text evidence="6">The sequence shown here is derived from an EMBL/GenBank/DDBJ whole genome shotgun (WGS) entry which is preliminary data.</text>
</comment>
<organism evidence="6 7">
    <name type="scientific">Marinomonas balearica</name>
    <dbReference type="NCBI Taxonomy" id="491947"/>
    <lineage>
        <taxon>Bacteria</taxon>
        <taxon>Pseudomonadati</taxon>
        <taxon>Pseudomonadota</taxon>
        <taxon>Gammaproteobacteria</taxon>
        <taxon>Oceanospirillales</taxon>
        <taxon>Oceanospirillaceae</taxon>
        <taxon>Marinomonas</taxon>
    </lineage>
</organism>
<dbReference type="Pfam" id="PF01022">
    <property type="entry name" value="HTH_5"/>
    <property type="match status" value="1"/>
</dbReference>